<dbReference type="Gene3D" id="1.25.40.420">
    <property type="match status" value="1"/>
</dbReference>
<evidence type="ECO:0000313" key="2">
    <source>
        <dbReference type="EMBL" id="OWF39116.1"/>
    </source>
</evidence>
<keyword evidence="3" id="KW-1185">Reference proteome</keyword>
<dbReference type="EMBL" id="NEDP02005543">
    <property type="protein sequence ID" value="OWF39116.1"/>
    <property type="molecule type" value="Genomic_DNA"/>
</dbReference>
<dbReference type="Pfam" id="PF07707">
    <property type="entry name" value="BACK"/>
    <property type="match status" value="1"/>
</dbReference>
<comment type="caution">
    <text evidence="2">The sequence shown here is derived from an EMBL/GenBank/DDBJ whole genome shotgun (WGS) entry which is preliminary data.</text>
</comment>
<sequence>MEENLKENCLRVIYGSRENGLQTNGFVELCDACVKSITESDDLVVEESVVYEAVMRWSGEECGRQGLQVTDINRREVLGDIFYTVRFPIIDKKYFAREISFRNILTTEEISNIFRCQKDDMFNLYNFNNTKRHKPKPKRGQYETISLFGRTRRAIRHIWNSTNLSDSISFRSSEDMYLNGLLMYGAHDGCQDITI</sequence>
<dbReference type="InterPro" id="IPR011705">
    <property type="entry name" value="BACK"/>
</dbReference>
<accession>A0A210PRP7</accession>
<name>A0A210PRP7_MIZYE</name>
<dbReference type="OrthoDB" id="9979965at2759"/>
<evidence type="ECO:0000313" key="3">
    <source>
        <dbReference type="Proteomes" id="UP000242188"/>
    </source>
</evidence>
<evidence type="ECO:0000259" key="1">
    <source>
        <dbReference type="Pfam" id="PF07707"/>
    </source>
</evidence>
<reference evidence="2 3" key="1">
    <citation type="journal article" date="2017" name="Nat. Ecol. Evol.">
        <title>Scallop genome provides insights into evolution of bilaterian karyotype and development.</title>
        <authorList>
            <person name="Wang S."/>
            <person name="Zhang J."/>
            <person name="Jiao W."/>
            <person name="Li J."/>
            <person name="Xun X."/>
            <person name="Sun Y."/>
            <person name="Guo X."/>
            <person name="Huan P."/>
            <person name="Dong B."/>
            <person name="Zhang L."/>
            <person name="Hu X."/>
            <person name="Sun X."/>
            <person name="Wang J."/>
            <person name="Zhao C."/>
            <person name="Wang Y."/>
            <person name="Wang D."/>
            <person name="Huang X."/>
            <person name="Wang R."/>
            <person name="Lv J."/>
            <person name="Li Y."/>
            <person name="Zhang Z."/>
            <person name="Liu B."/>
            <person name="Lu W."/>
            <person name="Hui Y."/>
            <person name="Liang J."/>
            <person name="Zhou Z."/>
            <person name="Hou R."/>
            <person name="Li X."/>
            <person name="Liu Y."/>
            <person name="Li H."/>
            <person name="Ning X."/>
            <person name="Lin Y."/>
            <person name="Zhao L."/>
            <person name="Xing Q."/>
            <person name="Dou J."/>
            <person name="Li Y."/>
            <person name="Mao J."/>
            <person name="Guo H."/>
            <person name="Dou H."/>
            <person name="Li T."/>
            <person name="Mu C."/>
            <person name="Jiang W."/>
            <person name="Fu Q."/>
            <person name="Fu X."/>
            <person name="Miao Y."/>
            <person name="Liu J."/>
            <person name="Yu Q."/>
            <person name="Li R."/>
            <person name="Liao H."/>
            <person name="Li X."/>
            <person name="Kong Y."/>
            <person name="Jiang Z."/>
            <person name="Chourrout D."/>
            <person name="Li R."/>
            <person name="Bao Z."/>
        </authorList>
    </citation>
    <scope>NUCLEOTIDE SEQUENCE [LARGE SCALE GENOMIC DNA]</scope>
    <source>
        <strain evidence="2 3">PY_sf001</strain>
    </source>
</reference>
<dbReference type="PANTHER" id="PTHR45774">
    <property type="entry name" value="BTB/POZ DOMAIN-CONTAINING"/>
    <property type="match status" value="1"/>
</dbReference>
<dbReference type="Proteomes" id="UP000242188">
    <property type="component" value="Unassembled WGS sequence"/>
</dbReference>
<dbReference type="AlphaFoldDB" id="A0A210PRP7"/>
<organism evidence="2 3">
    <name type="scientific">Mizuhopecten yessoensis</name>
    <name type="common">Japanese scallop</name>
    <name type="synonym">Patinopecten yessoensis</name>
    <dbReference type="NCBI Taxonomy" id="6573"/>
    <lineage>
        <taxon>Eukaryota</taxon>
        <taxon>Metazoa</taxon>
        <taxon>Spiralia</taxon>
        <taxon>Lophotrochozoa</taxon>
        <taxon>Mollusca</taxon>
        <taxon>Bivalvia</taxon>
        <taxon>Autobranchia</taxon>
        <taxon>Pteriomorphia</taxon>
        <taxon>Pectinida</taxon>
        <taxon>Pectinoidea</taxon>
        <taxon>Pectinidae</taxon>
        <taxon>Mizuhopecten</taxon>
    </lineage>
</organism>
<protein>
    <submittedName>
        <fullName evidence="2">BTB/POZ domain-containing protein 6</fullName>
    </submittedName>
</protein>
<proteinExistence type="predicted"/>
<gene>
    <name evidence="2" type="ORF">KP79_PYT22750</name>
</gene>
<feature type="domain" description="BACK" evidence="1">
    <location>
        <begin position="3"/>
        <end position="97"/>
    </location>
</feature>